<sequence>MQRKLISLAVLTLTLGLGGCYDSYDEQTAEQGVYNSQDASIASDPISDRSTASLMRAAPVANADAGGQAADMEATRKIAESQQWVFETRSDVLESVWQAHRDICLKLGQECEIVQASISSRGPGEGANYGNIEMRVDHTAFDHFLSSMQSAGPAPIETSITREDRTLEWVDLQSRLDNAKNLRDRLQAMIRQADQEHKLSDLLAIERELNRVQSTIDSMQSQSRVMARQTDKVRMNFTYRSAPQTVSRDIWDPIRHAWHNMTGTFSRSVGDVMLFVAGTIPWLVVLIPGWIFGRWALPKVFARWLKRPVSR</sequence>
<evidence type="ECO:0000256" key="2">
    <source>
        <dbReference type="SAM" id="Phobius"/>
    </source>
</evidence>
<evidence type="ECO:0000313" key="5">
    <source>
        <dbReference type="Proteomes" id="UP000244571"/>
    </source>
</evidence>
<evidence type="ECO:0000313" key="4">
    <source>
        <dbReference type="EMBL" id="AWB33174.1"/>
    </source>
</evidence>
<keyword evidence="2" id="KW-1133">Transmembrane helix</keyword>
<dbReference type="RefSeq" id="WP_108620603.1">
    <property type="nucleotide sequence ID" value="NZ_CP028901.1"/>
</dbReference>
<gene>
    <name evidence="4" type="ORF">DBV39_05010</name>
</gene>
<keyword evidence="2" id="KW-0472">Membrane</keyword>
<keyword evidence="5" id="KW-1185">Reference proteome</keyword>
<keyword evidence="2" id="KW-0812">Transmembrane</keyword>
<dbReference type="AlphaFoldDB" id="A0A2R4XHF4"/>
<keyword evidence="1" id="KW-0175">Coiled coil</keyword>
<accession>A0A2R4XHF4</accession>
<dbReference type="InterPro" id="IPR025645">
    <property type="entry name" value="DUF4349"/>
</dbReference>
<feature type="domain" description="DUF4349" evidence="3">
    <location>
        <begin position="77"/>
        <end position="293"/>
    </location>
</feature>
<dbReference type="Pfam" id="PF14257">
    <property type="entry name" value="DUF4349"/>
    <property type="match status" value="1"/>
</dbReference>
<evidence type="ECO:0000256" key="1">
    <source>
        <dbReference type="SAM" id="Coils"/>
    </source>
</evidence>
<reference evidence="4 5" key="1">
    <citation type="submission" date="2018-04" db="EMBL/GenBank/DDBJ databases">
        <title>Bordetella sp. HZ20 isolated from seawater.</title>
        <authorList>
            <person name="Sun C."/>
        </authorList>
    </citation>
    <scope>NUCLEOTIDE SEQUENCE [LARGE SCALE GENOMIC DNA]</scope>
    <source>
        <strain evidence="4 5">HZ20</strain>
    </source>
</reference>
<name>A0A2R4XHF4_9BURK</name>
<organism evidence="4 5">
    <name type="scientific">Orrella marina</name>
    <dbReference type="NCBI Taxonomy" id="2163011"/>
    <lineage>
        <taxon>Bacteria</taxon>
        <taxon>Pseudomonadati</taxon>
        <taxon>Pseudomonadota</taxon>
        <taxon>Betaproteobacteria</taxon>
        <taxon>Burkholderiales</taxon>
        <taxon>Alcaligenaceae</taxon>
        <taxon>Orrella</taxon>
    </lineage>
</organism>
<dbReference type="OrthoDB" id="7448632at2"/>
<dbReference type="Proteomes" id="UP000244571">
    <property type="component" value="Chromosome"/>
</dbReference>
<protein>
    <recommendedName>
        <fullName evidence="3">DUF4349 domain-containing protein</fullName>
    </recommendedName>
</protein>
<dbReference type="EMBL" id="CP028901">
    <property type="protein sequence ID" value="AWB33174.1"/>
    <property type="molecule type" value="Genomic_DNA"/>
</dbReference>
<dbReference type="PROSITE" id="PS51257">
    <property type="entry name" value="PROKAR_LIPOPROTEIN"/>
    <property type="match status" value="1"/>
</dbReference>
<feature type="coiled-coil region" evidence="1">
    <location>
        <begin position="172"/>
        <end position="222"/>
    </location>
</feature>
<evidence type="ECO:0000259" key="3">
    <source>
        <dbReference type="Pfam" id="PF14257"/>
    </source>
</evidence>
<proteinExistence type="predicted"/>
<feature type="transmembrane region" description="Helical" evidence="2">
    <location>
        <begin position="272"/>
        <end position="297"/>
    </location>
</feature>
<dbReference type="KEGG" id="boz:DBV39_05010"/>